<dbReference type="EMBL" id="RPDH01000001">
    <property type="protein sequence ID" value="RPE13440.1"/>
    <property type="molecule type" value="Genomic_DNA"/>
</dbReference>
<dbReference type="Proteomes" id="UP000278351">
    <property type="component" value="Unassembled WGS sequence"/>
</dbReference>
<name>A0A3N4QBS4_9BACT</name>
<evidence type="ECO:0000313" key="2">
    <source>
        <dbReference type="Proteomes" id="UP000278351"/>
    </source>
</evidence>
<organism evidence="1 2">
    <name type="scientific">Chitinophaga lutea</name>
    <dbReference type="NCBI Taxonomy" id="2488634"/>
    <lineage>
        <taxon>Bacteria</taxon>
        <taxon>Pseudomonadati</taxon>
        <taxon>Bacteroidota</taxon>
        <taxon>Chitinophagia</taxon>
        <taxon>Chitinophagales</taxon>
        <taxon>Chitinophagaceae</taxon>
        <taxon>Chitinophaga</taxon>
    </lineage>
</organism>
<comment type="caution">
    <text evidence="1">The sequence shown here is derived from an EMBL/GenBank/DDBJ whole genome shotgun (WGS) entry which is preliminary data.</text>
</comment>
<accession>A0A3N4QBS4</accession>
<dbReference type="AlphaFoldDB" id="A0A3N4QBS4"/>
<reference evidence="1 2" key="1">
    <citation type="submission" date="2018-11" db="EMBL/GenBank/DDBJ databases">
        <title>Chitinophaga lutea sp.nov., isolate from arsenic contaminated soil.</title>
        <authorList>
            <person name="Zong Y."/>
        </authorList>
    </citation>
    <scope>NUCLEOTIDE SEQUENCE [LARGE SCALE GENOMIC DNA]</scope>
    <source>
        <strain evidence="1 2">ZY74</strain>
    </source>
</reference>
<protein>
    <submittedName>
        <fullName evidence="1">Uncharacterized protein</fullName>
    </submittedName>
</protein>
<evidence type="ECO:0000313" key="1">
    <source>
        <dbReference type="EMBL" id="RPE13440.1"/>
    </source>
</evidence>
<proteinExistence type="predicted"/>
<gene>
    <name evidence="1" type="ORF">EGT74_07945</name>
</gene>
<keyword evidence="2" id="KW-1185">Reference proteome</keyword>
<sequence>MLFRNILADFGSRSAYTGEPGGFITYFQYKIGPYQRDHHLYFPKEPFAVRYNNEVFNKLFEYSGEDIFKYLDFHFDAFPEKNAFILYLDRQLTERLKKSLSKERKIKLESAADWVAEKKRLFRAEAELTREDISRDLQLVIDSKAAGKVDEAQQRLDNLTDKLEHKFEDAISRLESASSLLPTGSIGLNNQNHQDKLVQLLYLLQNLHNPKNRTEALFSSFSNINLAAILRHHFRDFADKKSNTIEKKAKASIAKLKNTDPKVQKLIQALEEFFYA</sequence>